<feature type="coiled-coil region" evidence="1">
    <location>
        <begin position="89"/>
        <end position="123"/>
    </location>
</feature>
<protein>
    <submittedName>
        <fullName evidence="3">Uncharacterized protein</fullName>
    </submittedName>
</protein>
<evidence type="ECO:0000256" key="2">
    <source>
        <dbReference type="SAM" id="MobiDB-lite"/>
    </source>
</evidence>
<feature type="region of interest" description="Disordered" evidence="2">
    <location>
        <begin position="269"/>
        <end position="289"/>
    </location>
</feature>
<proteinExistence type="predicted"/>
<gene>
    <name evidence="3" type="ORF">Ctob_014707</name>
</gene>
<keyword evidence="4" id="KW-1185">Reference proteome</keyword>
<evidence type="ECO:0000256" key="1">
    <source>
        <dbReference type="SAM" id="Coils"/>
    </source>
</evidence>
<dbReference type="Proteomes" id="UP000037460">
    <property type="component" value="Unassembled WGS sequence"/>
</dbReference>
<name>A0A0M0K129_9EUKA</name>
<organism evidence="3 4">
    <name type="scientific">Chrysochromulina tobinii</name>
    <dbReference type="NCBI Taxonomy" id="1460289"/>
    <lineage>
        <taxon>Eukaryota</taxon>
        <taxon>Haptista</taxon>
        <taxon>Haptophyta</taxon>
        <taxon>Prymnesiophyceae</taxon>
        <taxon>Prymnesiales</taxon>
        <taxon>Chrysochromulinaceae</taxon>
        <taxon>Chrysochromulina</taxon>
    </lineage>
</organism>
<evidence type="ECO:0000313" key="4">
    <source>
        <dbReference type="Proteomes" id="UP000037460"/>
    </source>
</evidence>
<reference evidence="4" key="1">
    <citation type="journal article" date="2015" name="PLoS Genet.">
        <title>Genome Sequence and Transcriptome Analyses of Chrysochromulina tobin: Metabolic Tools for Enhanced Algal Fitness in the Prominent Order Prymnesiales (Haptophyceae).</title>
        <authorList>
            <person name="Hovde B.T."/>
            <person name="Deodato C.R."/>
            <person name="Hunsperger H.M."/>
            <person name="Ryken S.A."/>
            <person name="Yost W."/>
            <person name="Jha R.K."/>
            <person name="Patterson J."/>
            <person name="Monnat R.J. Jr."/>
            <person name="Barlow S.B."/>
            <person name="Starkenburg S.R."/>
            <person name="Cattolico R.A."/>
        </authorList>
    </citation>
    <scope>NUCLEOTIDE SEQUENCE</scope>
    <source>
        <strain evidence="4">CCMP291</strain>
    </source>
</reference>
<accession>A0A0M0K129</accession>
<comment type="caution">
    <text evidence="3">The sequence shown here is derived from an EMBL/GenBank/DDBJ whole genome shotgun (WGS) entry which is preliminary data.</text>
</comment>
<keyword evidence="1" id="KW-0175">Coiled coil</keyword>
<sequence>MLKLLRPQLEAMQAALAIRTPSAEACEACIQTLVTLAPLLGALQPTASHLARSAQTATRLSARGGGGGSGSNADGAYYFEAAALQGEELKELREASDNACQQRAKLRRKISDKEAALAEVRLELGLASSRMDELVHDLAAKKVEAELRRTQQQQYHQRYEMILAEAAHATRMQLDEQEKLQQRLVQYELEIAARETAPPPETAPEGMSPVRARSLDAPFDAPYTGKDFAMVDGGAYKPPARPRNVSDLIIDLIPEVEADLFADAAASDLDEPRSEGVGAASMAQAATLA</sequence>
<dbReference type="AlphaFoldDB" id="A0A0M0K129"/>
<dbReference type="EMBL" id="JWZX01001757">
    <property type="protein sequence ID" value="KOO32505.1"/>
    <property type="molecule type" value="Genomic_DNA"/>
</dbReference>
<evidence type="ECO:0000313" key="3">
    <source>
        <dbReference type="EMBL" id="KOO32505.1"/>
    </source>
</evidence>